<dbReference type="InterPro" id="IPR008258">
    <property type="entry name" value="Transglycosylase_SLT_dom_1"/>
</dbReference>
<evidence type="ECO:0000256" key="1">
    <source>
        <dbReference type="ARBA" id="ARBA00007734"/>
    </source>
</evidence>
<dbReference type="EMBL" id="JH603168">
    <property type="protein sequence ID" value="EIC22809.1"/>
    <property type="molecule type" value="Genomic_DNA"/>
</dbReference>
<dbReference type="STRING" id="631362.Thi970DRAFT_00444"/>
<reference evidence="5" key="1">
    <citation type="submission" date="2011-06" db="EMBL/GenBank/DDBJ databases">
        <authorList>
            <consortium name="US DOE Joint Genome Institute (JGI-PGF)"/>
            <person name="Lucas S."/>
            <person name="Han J."/>
            <person name="Lapidus A."/>
            <person name="Cheng J.-F."/>
            <person name="Goodwin L."/>
            <person name="Pitluck S."/>
            <person name="Peters L."/>
            <person name="Land M.L."/>
            <person name="Hauser L."/>
            <person name="Vogl K."/>
            <person name="Liu Z."/>
            <person name="Overmann J."/>
            <person name="Frigaard N.-U."/>
            <person name="Bryant D.A."/>
            <person name="Woyke T.J."/>
        </authorList>
    </citation>
    <scope>NUCLEOTIDE SEQUENCE [LARGE SCALE GENOMIC DNA]</scope>
    <source>
        <strain evidence="5">970</strain>
    </source>
</reference>
<dbReference type="GO" id="GO:0000270">
    <property type="term" value="P:peptidoglycan metabolic process"/>
    <property type="evidence" value="ECO:0007669"/>
    <property type="project" value="InterPro"/>
</dbReference>
<evidence type="ECO:0000313" key="5">
    <source>
        <dbReference type="Proteomes" id="UP000002964"/>
    </source>
</evidence>
<dbReference type="GO" id="GO:0016020">
    <property type="term" value="C:membrane"/>
    <property type="evidence" value="ECO:0007669"/>
    <property type="project" value="InterPro"/>
</dbReference>
<keyword evidence="5" id="KW-1185">Reference proteome</keyword>
<evidence type="ECO:0000256" key="2">
    <source>
        <dbReference type="SAM" id="MobiDB-lite"/>
    </source>
</evidence>
<sequence length="323" mass="35580">MTHRLAALPVWFNENRVGGRPTCLGIHGPDVRLVAERRVHQFCSVIDAPYPSGKMLKMRVIAGCLLGKALIGSGPCQNCEQTSAVNPVFEPQSQPENWRIPAPLSGSRAPLGRQAMAAVSLAVLLISPVSGMEHPLQELGFERSLNQWELRRTWQQQTKVAKPSPGNPQETAKRPVPQIRRISAVALLKPISGSIKIRRDRYVAIILSEAKRHRVDPNLVHAVIQAESAYRPNAKSPAGACGLMQLMPATARRFGVRDIWDPEQNIGGGVAYLRFLLDRFAGDIPLVLAAYNAGEGAVAKYGNKIPPYRETREYVRKVMGYFG</sequence>
<name>H8YWI3_9GAMM</name>
<dbReference type="PROSITE" id="PS00922">
    <property type="entry name" value="TRANSGLYCOSYLASE"/>
    <property type="match status" value="1"/>
</dbReference>
<protein>
    <submittedName>
        <fullName evidence="4">Soluble lytic murein transglycosylase-like protein</fullName>
    </submittedName>
</protein>
<gene>
    <name evidence="4" type="ORF">Thi970DRAFT_00444</name>
</gene>
<dbReference type="SUPFAM" id="SSF53955">
    <property type="entry name" value="Lysozyme-like"/>
    <property type="match status" value="1"/>
</dbReference>
<dbReference type="Pfam" id="PF01464">
    <property type="entry name" value="SLT"/>
    <property type="match status" value="1"/>
</dbReference>
<dbReference type="InterPro" id="IPR023346">
    <property type="entry name" value="Lysozyme-like_dom_sf"/>
</dbReference>
<dbReference type="eggNOG" id="COG0741">
    <property type="taxonomic scope" value="Bacteria"/>
</dbReference>
<organism evidence="4 5">
    <name type="scientific">Thiorhodovibrio frisius</name>
    <dbReference type="NCBI Taxonomy" id="631362"/>
    <lineage>
        <taxon>Bacteria</taxon>
        <taxon>Pseudomonadati</taxon>
        <taxon>Pseudomonadota</taxon>
        <taxon>Gammaproteobacteria</taxon>
        <taxon>Chromatiales</taxon>
        <taxon>Chromatiaceae</taxon>
        <taxon>Thiorhodovibrio</taxon>
    </lineage>
</organism>
<dbReference type="InterPro" id="IPR000189">
    <property type="entry name" value="Transglyc_AS"/>
</dbReference>
<dbReference type="HOGENOM" id="CLU_860354_0_0_6"/>
<comment type="similarity">
    <text evidence="1">Belongs to the transglycosylase Slt family.</text>
</comment>
<evidence type="ECO:0000259" key="3">
    <source>
        <dbReference type="Pfam" id="PF01464"/>
    </source>
</evidence>
<accession>H8YWI3</accession>
<feature type="region of interest" description="Disordered" evidence="2">
    <location>
        <begin position="156"/>
        <end position="175"/>
    </location>
</feature>
<dbReference type="Proteomes" id="UP000002964">
    <property type="component" value="Unassembled WGS sequence"/>
</dbReference>
<evidence type="ECO:0000313" key="4">
    <source>
        <dbReference type="EMBL" id="EIC22809.1"/>
    </source>
</evidence>
<dbReference type="PANTHER" id="PTHR37423">
    <property type="entry name" value="SOLUBLE LYTIC MUREIN TRANSGLYCOSYLASE-RELATED"/>
    <property type="match status" value="1"/>
</dbReference>
<dbReference type="Gene3D" id="1.10.530.10">
    <property type="match status" value="1"/>
</dbReference>
<dbReference type="GO" id="GO:0008933">
    <property type="term" value="F:peptidoglycan lytic transglycosylase activity"/>
    <property type="evidence" value="ECO:0007669"/>
    <property type="project" value="InterPro"/>
</dbReference>
<dbReference type="CDD" id="cd00254">
    <property type="entry name" value="LT-like"/>
    <property type="match status" value="1"/>
</dbReference>
<proteinExistence type="inferred from homology"/>
<dbReference type="AlphaFoldDB" id="H8YWI3"/>
<feature type="domain" description="Transglycosylase SLT" evidence="3">
    <location>
        <begin position="207"/>
        <end position="303"/>
    </location>
</feature>
<dbReference type="PANTHER" id="PTHR37423:SF2">
    <property type="entry name" value="MEMBRANE-BOUND LYTIC MUREIN TRANSGLYCOSYLASE C"/>
    <property type="match status" value="1"/>
</dbReference>
<reference evidence="4 5" key="2">
    <citation type="submission" date="2011-11" db="EMBL/GenBank/DDBJ databases">
        <authorList>
            <consortium name="US DOE Joint Genome Institute"/>
            <person name="Lucas S."/>
            <person name="Han J."/>
            <person name="Lapidus A."/>
            <person name="Cheng J.-F."/>
            <person name="Goodwin L."/>
            <person name="Pitluck S."/>
            <person name="Peters L."/>
            <person name="Ovchinnikova G."/>
            <person name="Zhang X."/>
            <person name="Detter J.C."/>
            <person name="Han C."/>
            <person name="Tapia R."/>
            <person name="Land M."/>
            <person name="Hauser L."/>
            <person name="Kyrpides N."/>
            <person name="Ivanova N."/>
            <person name="Pagani I."/>
            <person name="Vogl K."/>
            <person name="Liu Z."/>
            <person name="Overmann J."/>
            <person name="Frigaard N.-U."/>
            <person name="Bryant D."/>
            <person name="Woyke T."/>
        </authorList>
    </citation>
    <scope>NUCLEOTIDE SEQUENCE [LARGE SCALE GENOMIC DNA]</scope>
    <source>
        <strain evidence="4 5">970</strain>
    </source>
</reference>